<sequence length="96" mass="10570">MQERLARAKETTGRSADDWVAKGVRFPAGTEFRASYKGQVRTGRVEGGALAVNGQRYDSPSAAAVAVTGSPVNGWRFWECRLPGKSTWQLIESLRR</sequence>
<dbReference type="Proteomes" id="UP000697998">
    <property type="component" value="Unassembled WGS sequence"/>
</dbReference>
<evidence type="ECO:0000313" key="1">
    <source>
        <dbReference type="EMBL" id="MBK7674543.1"/>
    </source>
</evidence>
<evidence type="ECO:0000313" key="2">
    <source>
        <dbReference type="Proteomes" id="UP000697998"/>
    </source>
</evidence>
<dbReference type="InterPro" id="IPR021322">
    <property type="entry name" value="DUF2924"/>
</dbReference>
<protein>
    <submittedName>
        <fullName evidence="1">DUF2924 domain-containing protein</fullName>
    </submittedName>
</protein>
<dbReference type="EMBL" id="JADJMH010000005">
    <property type="protein sequence ID" value="MBK7674543.1"/>
    <property type="molecule type" value="Genomic_DNA"/>
</dbReference>
<proteinExistence type="predicted"/>
<dbReference type="Pfam" id="PF11149">
    <property type="entry name" value="DUF2924"/>
    <property type="match status" value="1"/>
</dbReference>
<dbReference type="AlphaFoldDB" id="A0A935UGK3"/>
<accession>A0A935UGK3</accession>
<comment type="caution">
    <text evidence="1">The sequence shown here is derived from an EMBL/GenBank/DDBJ whole genome shotgun (WGS) entry which is preliminary data.</text>
</comment>
<name>A0A935UGK3_9PROT</name>
<gene>
    <name evidence="1" type="ORF">IPJ27_07070</name>
</gene>
<organism evidence="1 2">
    <name type="scientific">Candidatus Accumulibacter proximus</name>
    <dbReference type="NCBI Taxonomy" id="2954385"/>
    <lineage>
        <taxon>Bacteria</taxon>
        <taxon>Pseudomonadati</taxon>
        <taxon>Pseudomonadota</taxon>
        <taxon>Betaproteobacteria</taxon>
        <taxon>Candidatus Accumulibacter</taxon>
    </lineage>
</organism>
<reference evidence="1 2" key="1">
    <citation type="submission" date="2020-10" db="EMBL/GenBank/DDBJ databases">
        <title>Connecting structure to function with the recovery of over 1000 high-quality activated sludge metagenome-assembled genomes encoding full-length rRNA genes using long-read sequencing.</title>
        <authorList>
            <person name="Singleton C.M."/>
            <person name="Petriglieri F."/>
            <person name="Kristensen J.M."/>
            <person name="Kirkegaard R.H."/>
            <person name="Michaelsen T.Y."/>
            <person name="Andersen M.H."/>
            <person name="Karst S.M."/>
            <person name="Dueholm M.S."/>
            <person name="Nielsen P.H."/>
            <person name="Albertsen M."/>
        </authorList>
    </citation>
    <scope>NUCLEOTIDE SEQUENCE [LARGE SCALE GENOMIC DNA]</scope>
    <source>
        <strain evidence="1">EsbW_18-Q3-R4-48_BATAC.285</strain>
    </source>
</reference>